<dbReference type="SUPFAM" id="SSF47598">
    <property type="entry name" value="Ribbon-helix-helix"/>
    <property type="match status" value="1"/>
</dbReference>
<dbReference type="Proteomes" id="UP001208131">
    <property type="component" value="Unassembled WGS sequence"/>
</dbReference>
<dbReference type="CDD" id="cd22231">
    <property type="entry name" value="RHH_NikR_HicB-like"/>
    <property type="match status" value="1"/>
</dbReference>
<dbReference type="AlphaFoldDB" id="A0AAE3IJJ6"/>
<proteinExistence type="predicted"/>
<reference evidence="1 2" key="1">
    <citation type="journal article" date="2021" name="ISME Commun">
        <title>Automated analysis of genomic sequences facilitates high-throughput and comprehensive description of bacteria.</title>
        <authorList>
            <person name="Hitch T.C.A."/>
        </authorList>
    </citation>
    <scope>NUCLEOTIDE SEQUENCE [LARGE SCALE GENOMIC DNA]</scope>
    <source>
        <strain evidence="1 2">Sanger_31</strain>
    </source>
</reference>
<dbReference type="RefSeq" id="WP_022126681.1">
    <property type="nucleotide sequence ID" value="NZ_JAOQJZ010000024.1"/>
</dbReference>
<gene>
    <name evidence="1" type="ORF">OCV57_13990</name>
</gene>
<dbReference type="InterPro" id="IPR010985">
    <property type="entry name" value="Ribbon_hlx_hlx"/>
</dbReference>
<evidence type="ECO:0000313" key="1">
    <source>
        <dbReference type="EMBL" id="MCU6707020.1"/>
    </source>
</evidence>
<dbReference type="GO" id="GO:0006355">
    <property type="term" value="P:regulation of DNA-templated transcription"/>
    <property type="evidence" value="ECO:0007669"/>
    <property type="project" value="InterPro"/>
</dbReference>
<dbReference type="Gene3D" id="1.10.1220.10">
    <property type="entry name" value="Met repressor-like"/>
    <property type="match status" value="1"/>
</dbReference>
<organism evidence="1 2">
    <name type="scientific">Hominimerdicola aceti</name>
    <dbReference type="NCBI Taxonomy" id="2981726"/>
    <lineage>
        <taxon>Bacteria</taxon>
        <taxon>Bacillati</taxon>
        <taxon>Bacillota</taxon>
        <taxon>Clostridia</taxon>
        <taxon>Eubacteriales</taxon>
        <taxon>Oscillospiraceae</taxon>
        <taxon>Hominimerdicola</taxon>
    </lineage>
</organism>
<comment type="caution">
    <text evidence="1">The sequence shown here is derived from an EMBL/GenBank/DDBJ whole genome shotgun (WGS) entry which is preliminary data.</text>
</comment>
<evidence type="ECO:0000313" key="2">
    <source>
        <dbReference type="Proteomes" id="UP001208131"/>
    </source>
</evidence>
<name>A0AAE3IJJ6_9FIRM</name>
<sequence length="160" mass="18022">MAKKIGISLDNETLELCDEYAEKTSHSRSEFIAKAIREYVSSIEVGRQKNIIAKNLADEIVKGSEAGITKISKGLFRYAVELEIVIMILSELADIPPKVIAEYRKEAVRNVRRTRGKVNLDDLIARNNREFAEQNIAENSCEYGEGDVIVNAYEVDDNEL</sequence>
<dbReference type="InterPro" id="IPR013321">
    <property type="entry name" value="Arc_rbn_hlx_hlx"/>
</dbReference>
<accession>A0AAE3IJJ6</accession>
<protein>
    <submittedName>
        <fullName evidence="1">Ribbon-helix-helix domain-containing protein</fullName>
    </submittedName>
</protein>
<keyword evidence="2" id="KW-1185">Reference proteome</keyword>
<dbReference type="EMBL" id="JAOQJZ010000024">
    <property type="protein sequence ID" value="MCU6707020.1"/>
    <property type="molecule type" value="Genomic_DNA"/>
</dbReference>